<dbReference type="SUPFAM" id="SSF55718">
    <property type="entry name" value="SCP-like"/>
    <property type="match status" value="1"/>
</dbReference>
<dbReference type="AlphaFoldDB" id="A0A9W8E3W9"/>
<dbReference type="InterPro" id="IPR036527">
    <property type="entry name" value="SCP2_sterol-bd_dom_sf"/>
</dbReference>
<evidence type="ECO:0000313" key="3">
    <source>
        <dbReference type="Proteomes" id="UP001150925"/>
    </source>
</evidence>
<dbReference type="EMBL" id="JANBPY010003293">
    <property type="protein sequence ID" value="KAJ1952161.1"/>
    <property type="molecule type" value="Genomic_DNA"/>
</dbReference>
<dbReference type="Proteomes" id="UP001150925">
    <property type="component" value="Unassembled WGS sequence"/>
</dbReference>
<dbReference type="Gene3D" id="3.30.1050.10">
    <property type="entry name" value="SCP2 sterol-binding domain"/>
    <property type="match status" value="1"/>
</dbReference>
<protein>
    <recommendedName>
        <fullName evidence="1">SCP2 domain-containing protein</fullName>
    </recommendedName>
</protein>
<sequence length="170" mass="18895">MNTPQPLAADLLFPALAKELENDPQLAGTLRGLFIVRVLQKGRYVRTWYILFHQDGQATPIVSRSRPTWPILPKGEELPTVMLQVEDKDLVNMATGGRSCLAVYMDGRLHVSGDLYLAIRFAKVLVDAGGVDKTLQLLRQHRVDPFPASSTKPVTPPDAVSLYRFVTSKL</sequence>
<dbReference type="OrthoDB" id="10265837at2759"/>
<dbReference type="InterPro" id="IPR003033">
    <property type="entry name" value="SCP2_sterol-bd_dom"/>
</dbReference>
<name>A0A9W8E3W9_9FUNG</name>
<organism evidence="2 3">
    <name type="scientific">Dispira parvispora</name>
    <dbReference type="NCBI Taxonomy" id="1520584"/>
    <lineage>
        <taxon>Eukaryota</taxon>
        <taxon>Fungi</taxon>
        <taxon>Fungi incertae sedis</taxon>
        <taxon>Zoopagomycota</taxon>
        <taxon>Kickxellomycotina</taxon>
        <taxon>Dimargaritomycetes</taxon>
        <taxon>Dimargaritales</taxon>
        <taxon>Dimargaritaceae</taxon>
        <taxon>Dispira</taxon>
    </lineage>
</organism>
<accession>A0A9W8E3W9</accession>
<keyword evidence="3" id="KW-1185">Reference proteome</keyword>
<evidence type="ECO:0000259" key="1">
    <source>
        <dbReference type="Pfam" id="PF02036"/>
    </source>
</evidence>
<reference evidence="2" key="1">
    <citation type="submission" date="2022-07" db="EMBL/GenBank/DDBJ databases">
        <title>Phylogenomic reconstructions and comparative analyses of Kickxellomycotina fungi.</title>
        <authorList>
            <person name="Reynolds N.K."/>
            <person name="Stajich J.E."/>
            <person name="Barry K."/>
            <person name="Grigoriev I.V."/>
            <person name="Crous P."/>
            <person name="Smith M.E."/>
        </authorList>
    </citation>
    <scope>NUCLEOTIDE SEQUENCE</scope>
    <source>
        <strain evidence="2">RSA 1196</strain>
    </source>
</reference>
<proteinExistence type="predicted"/>
<comment type="caution">
    <text evidence="2">The sequence shown here is derived from an EMBL/GenBank/DDBJ whole genome shotgun (WGS) entry which is preliminary data.</text>
</comment>
<gene>
    <name evidence="2" type="ORF">IWQ62_006288</name>
</gene>
<feature type="domain" description="SCP2" evidence="1">
    <location>
        <begin position="24"/>
        <end position="125"/>
    </location>
</feature>
<dbReference type="Pfam" id="PF02036">
    <property type="entry name" value="SCP2"/>
    <property type="match status" value="1"/>
</dbReference>
<evidence type="ECO:0000313" key="2">
    <source>
        <dbReference type="EMBL" id="KAJ1952161.1"/>
    </source>
</evidence>